<dbReference type="InterPro" id="IPR055294">
    <property type="entry name" value="FBL60-like"/>
</dbReference>
<dbReference type="Gene3D" id="3.80.10.10">
    <property type="entry name" value="Ribonuclease Inhibitor"/>
    <property type="match status" value="1"/>
</dbReference>
<dbReference type="Proteomes" id="UP000824890">
    <property type="component" value="Unassembled WGS sequence"/>
</dbReference>
<dbReference type="InterPro" id="IPR055411">
    <property type="entry name" value="LRR_FXL15/At3g58940/PEG3-like"/>
</dbReference>
<organism evidence="3">
    <name type="scientific">Brassica napus</name>
    <name type="common">Rape</name>
    <dbReference type="NCBI Taxonomy" id="3708"/>
    <lineage>
        <taxon>Eukaryota</taxon>
        <taxon>Viridiplantae</taxon>
        <taxon>Streptophyta</taxon>
        <taxon>Embryophyta</taxon>
        <taxon>Tracheophyta</taxon>
        <taxon>Spermatophyta</taxon>
        <taxon>Magnoliopsida</taxon>
        <taxon>eudicotyledons</taxon>
        <taxon>Gunneridae</taxon>
        <taxon>Pentapetalae</taxon>
        <taxon>rosids</taxon>
        <taxon>malvids</taxon>
        <taxon>Brassicales</taxon>
        <taxon>Brassicaceae</taxon>
        <taxon>Brassiceae</taxon>
        <taxon>Brassica</taxon>
    </lineage>
</organism>
<dbReference type="Pfam" id="PF24758">
    <property type="entry name" value="LRR_At5g56370"/>
    <property type="match status" value="1"/>
</dbReference>
<dbReference type="SMART" id="SM00579">
    <property type="entry name" value="FBD"/>
    <property type="match status" value="1"/>
</dbReference>
<dbReference type="EMBL" id="JAGKQM010000013">
    <property type="protein sequence ID" value="KAH0890117.1"/>
    <property type="molecule type" value="Genomic_DNA"/>
</dbReference>
<dbReference type="InterPro" id="IPR036047">
    <property type="entry name" value="F-box-like_dom_sf"/>
</dbReference>
<evidence type="ECO:0000256" key="1">
    <source>
        <dbReference type="SAM" id="MobiDB-lite"/>
    </source>
</evidence>
<accession>A0A816IB41</accession>
<dbReference type="InterPro" id="IPR006566">
    <property type="entry name" value="FBD"/>
</dbReference>
<dbReference type="KEGG" id="bna:106407627"/>
<protein>
    <submittedName>
        <fullName evidence="3">(rape) hypothetical protein</fullName>
    </submittedName>
</protein>
<evidence type="ECO:0000313" key="3">
    <source>
        <dbReference type="EMBL" id="CAF1701570.1"/>
    </source>
</evidence>
<evidence type="ECO:0000259" key="2">
    <source>
        <dbReference type="PROSITE" id="PS50181"/>
    </source>
</evidence>
<dbReference type="Proteomes" id="UP001295469">
    <property type="component" value="Chromosome C03"/>
</dbReference>
<dbReference type="InterPro" id="IPR001810">
    <property type="entry name" value="F-box_dom"/>
</dbReference>
<dbReference type="PANTHER" id="PTHR31293">
    <property type="entry name" value="RNI-LIKE SUPERFAMILY PROTEIN"/>
    <property type="match status" value="1"/>
</dbReference>
<evidence type="ECO:0000313" key="5">
    <source>
        <dbReference type="Proteomes" id="UP000824890"/>
    </source>
</evidence>
<sequence length="514" mass="57219">MSAQKVSMRSRDLISSMPDEVLGKILSLLPTRLAASTAVLSKRWRNLLSLVDTLDFSDEIGNPEGFSGFVDTTLALLSNSHSIVKSFSLSCKHENSRVDSWIRTVLESGFLELHLKIVSMQSIESQLFTSNTLVQLTLYGGFCFDGTLTPPRGGVFFPNLKTLNLVSVWFWDDNMFEFLISGCPLLDVLLLHYGASDGLGLSSSIGVSNPSLKRLTVSYHFLSPDVELFRTPSLVYLDYSGYATRQYRVDFSSLVEARLDLRSCREEPVVVVKEDGEVDVIEYNNDDGSAFGEDDDDIEDIEAILDLESSDEQVSDEDDNDSGSGEDDDDDVPDVTDLVAGISNVKTLRLSSDSLEVFHLYCKSMPVFQNLVTLSFESDKERGWQVLPLLLNNSPNLETLAIKGLVHKVTDRCGDACVCIAKKRMKKMEEEEICCLSACQVKVLNISGYGGTRRELKQMRHFLGNLKSLVTVKVGVKAKNHEEDDNFNNNYQRITSALTKLPIASSSNCQVYFF</sequence>
<gene>
    <name evidence="3" type="ORF">DARMORV10_C03P31190.1</name>
    <name evidence="4" type="ORF">HID58_052546</name>
</gene>
<dbReference type="InterPro" id="IPR032675">
    <property type="entry name" value="LRR_dom_sf"/>
</dbReference>
<dbReference type="CDD" id="cd22160">
    <property type="entry name" value="F-box_AtFBL13-like"/>
    <property type="match status" value="1"/>
</dbReference>
<feature type="domain" description="F-box" evidence="2">
    <location>
        <begin position="11"/>
        <end position="59"/>
    </location>
</feature>
<evidence type="ECO:0000313" key="4">
    <source>
        <dbReference type="EMBL" id="KAH0890117.1"/>
    </source>
</evidence>
<dbReference type="Pfam" id="PF00646">
    <property type="entry name" value="F-box"/>
    <property type="match status" value="1"/>
</dbReference>
<dbReference type="Gene3D" id="1.20.1280.50">
    <property type="match status" value="1"/>
</dbReference>
<dbReference type="SUPFAM" id="SSF52047">
    <property type="entry name" value="RNI-like"/>
    <property type="match status" value="1"/>
</dbReference>
<keyword evidence="5" id="KW-1185">Reference proteome</keyword>
<proteinExistence type="predicted"/>
<dbReference type="AlphaFoldDB" id="A0A816IB41"/>
<dbReference type="SUPFAM" id="SSF81383">
    <property type="entry name" value="F-box domain"/>
    <property type="match status" value="1"/>
</dbReference>
<reference evidence="4 5" key="2">
    <citation type="submission" date="2021-05" db="EMBL/GenBank/DDBJ databases">
        <title>Genome Assembly of Synthetic Allotetraploid Brassica napus Reveals Homoeologous Exchanges between Subgenomes.</title>
        <authorList>
            <person name="Davis J.T."/>
        </authorList>
    </citation>
    <scope>NUCLEOTIDE SEQUENCE [LARGE SCALE GENOMIC DNA]</scope>
    <source>
        <strain evidence="5">cv. Da-Ae</strain>
        <tissue evidence="4">Seedling</tissue>
    </source>
</reference>
<dbReference type="PROSITE" id="PS50181">
    <property type="entry name" value="FBOX"/>
    <property type="match status" value="1"/>
</dbReference>
<reference evidence="3" key="1">
    <citation type="submission" date="2021-01" db="EMBL/GenBank/DDBJ databases">
        <authorList>
            <consortium name="Genoscope - CEA"/>
            <person name="William W."/>
        </authorList>
    </citation>
    <scope>NUCLEOTIDE SEQUENCE</scope>
</reference>
<dbReference type="PANTHER" id="PTHR31293:SF12">
    <property type="entry name" value="RNI-LIKE SUPERFAMILY PROTEIN"/>
    <property type="match status" value="1"/>
</dbReference>
<name>A0A816IB41_BRANA</name>
<dbReference type="OrthoDB" id="612216at2759"/>
<feature type="region of interest" description="Disordered" evidence="1">
    <location>
        <begin position="309"/>
        <end position="334"/>
    </location>
</feature>
<dbReference type="EMBL" id="HG994367">
    <property type="protein sequence ID" value="CAF1701570.1"/>
    <property type="molecule type" value="Genomic_DNA"/>
</dbReference>
<dbReference type="InterPro" id="IPR053781">
    <property type="entry name" value="F-box_AtFBL13-like"/>
</dbReference>